<feature type="transmembrane region" description="Helical" evidence="1">
    <location>
        <begin position="85"/>
        <end position="105"/>
    </location>
</feature>
<sequence length="164" mass="17546">MTTEDRGALPTPQTPGSDPVVSAGMSIAAQWGAVLDPQQLDVALKALEPQLRREHKERMFRLEMQQAAAETEARAQREVAAHKRYMAGLVAGTLVAIGMLGAGVYVAKDSWWLSVLLCGPSLLALVKIFVLRRSDPADMEAVSVATRRGMNAAQPPGPPPPPVV</sequence>
<dbReference type="EMBL" id="BAAASR010000022">
    <property type="protein sequence ID" value="GAA2505084.1"/>
    <property type="molecule type" value="Genomic_DNA"/>
</dbReference>
<keyword evidence="3" id="KW-1185">Reference proteome</keyword>
<name>A0ABN3MNB0_9ACTN</name>
<keyword evidence="1" id="KW-0812">Transmembrane</keyword>
<reference evidence="2 3" key="1">
    <citation type="journal article" date="2019" name="Int. J. Syst. Evol. Microbiol.">
        <title>The Global Catalogue of Microorganisms (GCM) 10K type strain sequencing project: providing services to taxonomists for standard genome sequencing and annotation.</title>
        <authorList>
            <consortium name="The Broad Institute Genomics Platform"/>
            <consortium name="The Broad Institute Genome Sequencing Center for Infectious Disease"/>
            <person name="Wu L."/>
            <person name="Ma J."/>
        </authorList>
    </citation>
    <scope>NUCLEOTIDE SEQUENCE [LARGE SCALE GENOMIC DNA]</scope>
    <source>
        <strain evidence="2 3">JCM 5062</strain>
    </source>
</reference>
<evidence type="ECO:0000256" key="1">
    <source>
        <dbReference type="SAM" id="Phobius"/>
    </source>
</evidence>
<accession>A0ABN3MNB0</accession>
<evidence type="ECO:0000313" key="2">
    <source>
        <dbReference type="EMBL" id="GAA2505084.1"/>
    </source>
</evidence>
<keyword evidence="1" id="KW-1133">Transmembrane helix</keyword>
<feature type="transmembrane region" description="Helical" evidence="1">
    <location>
        <begin position="111"/>
        <end position="130"/>
    </location>
</feature>
<organism evidence="2 3">
    <name type="scientific">Streptomyces gobitricini</name>
    <dbReference type="NCBI Taxonomy" id="68211"/>
    <lineage>
        <taxon>Bacteria</taxon>
        <taxon>Bacillati</taxon>
        <taxon>Actinomycetota</taxon>
        <taxon>Actinomycetes</taxon>
        <taxon>Kitasatosporales</taxon>
        <taxon>Streptomycetaceae</taxon>
        <taxon>Streptomyces</taxon>
    </lineage>
</organism>
<comment type="caution">
    <text evidence="2">The sequence shown here is derived from an EMBL/GenBank/DDBJ whole genome shotgun (WGS) entry which is preliminary data.</text>
</comment>
<evidence type="ECO:0000313" key="3">
    <source>
        <dbReference type="Proteomes" id="UP001499942"/>
    </source>
</evidence>
<protein>
    <recommendedName>
        <fullName evidence="4">Transmembrane protein</fullName>
    </recommendedName>
</protein>
<evidence type="ECO:0008006" key="4">
    <source>
        <dbReference type="Google" id="ProtNLM"/>
    </source>
</evidence>
<keyword evidence="1" id="KW-0472">Membrane</keyword>
<gene>
    <name evidence="2" type="ORF">GCM10010393_42200</name>
</gene>
<dbReference type="Proteomes" id="UP001499942">
    <property type="component" value="Unassembled WGS sequence"/>
</dbReference>
<proteinExistence type="predicted"/>